<evidence type="ECO:0000313" key="5">
    <source>
        <dbReference type="EMBL" id="CAB4031288.1"/>
    </source>
</evidence>
<dbReference type="Proteomes" id="UP001152795">
    <property type="component" value="Unassembled WGS sequence"/>
</dbReference>
<name>A0A6S7JK17_PARCT</name>
<dbReference type="GO" id="GO:0005743">
    <property type="term" value="C:mitochondrial inner membrane"/>
    <property type="evidence" value="ECO:0007669"/>
    <property type="project" value="TreeGrafter"/>
</dbReference>
<dbReference type="PANTHER" id="PTHR43394">
    <property type="entry name" value="ATP-DEPENDENT PERMEASE MDL1, MITOCHONDRIAL"/>
    <property type="match status" value="1"/>
</dbReference>
<evidence type="ECO:0000256" key="3">
    <source>
        <dbReference type="ARBA" id="ARBA00022989"/>
    </source>
</evidence>
<dbReference type="OrthoDB" id="9837110at2759"/>
<accession>A0A6S7JK17</accession>
<proteinExistence type="predicted"/>
<dbReference type="Gene3D" id="1.20.1560.10">
    <property type="entry name" value="ABC transporter type 1, transmembrane domain"/>
    <property type="match status" value="1"/>
</dbReference>
<keyword evidence="3" id="KW-1133">Transmembrane helix</keyword>
<feature type="non-terminal residue" evidence="5">
    <location>
        <position position="1"/>
    </location>
</feature>
<evidence type="ECO:0000256" key="2">
    <source>
        <dbReference type="ARBA" id="ARBA00022692"/>
    </source>
</evidence>
<dbReference type="GO" id="GO:0005524">
    <property type="term" value="F:ATP binding"/>
    <property type="evidence" value="ECO:0007669"/>
    <property type="project" value="InterPro"/>
</dbReference>
<dbReference type="InterPro" id="IPR011527">
    <property type="entry name" value="ABC1_TM_dom"/>
</dbReference>
<comment type="subcellular location">
    <subcellularLocation>
        <location evidence="1">Membrane</location>
        <topology evidence="1">Multi-pass membrane protein</topology>
    </subcellularLocation>
</comment>
<dbReference type="GO" id="GO:0090374">
    <property type="term" value="P:oligopeptide export from mitochondrion"/>
    <property type="evidence" value="ECO:0007669"/>
    <property type="project" value="TreeGrafter"/>
</dbReference>
<keyword evidence="2" id="KW-0812">Transmembrane</keyword>
<dbReference type="SUPFAM" id="SSF90123">
    <property type="entry name" value="ABC transporter transmembrane region"/>
    <property type="match status" value="1"/>
</dbReference>
<comment type="caution">
    <text evidence="5">The sequence shown here is derived from an EMBL/GenBank/DDBJ whole genome shotgun (WGS) entry which is preliminary data.</text>
</comment>
<dbReference type="InterPro" id="IPR036640">
    <property type="entry name" value="ABC1_TM_sf"/>
</dbReference>
<dbReference type="Pfam" id="PF00664">
    <property type="entry name" value="ABC_membrane"/>
    <property type="match status" value="1"/>
</dbReference>
<organism evidence="5 6">
    <name type="scientific">Paramuricea clavata</name>
    <name type="common">Red gorgonian</name>
    <name type="synonym">Violescent sea-whip</name>
    <dbReference type="NCBI Taxonomy" id="317549"/>
    <lineage>
        <taxon>Eukaryota</taxon>
        <taxon>Metazoa</taxon>
        <taxon>Cnidaria</taxon>
        <taxon>Anthozoa</taxon>
        <taxon>Octocorallia</taxon>
        <taxon>Malacalcyonacea</taxon>
        <taxon>Plexauridae</taxon>
        <taxon>Paramuricea</taxon>
    </lineage>
</organism>
<gene>
    <name evidence="5" type="ORF">PACLA_8A073803</name>
</gene>
<reference evidence="5" key="1">
    <citation type="submission" date="2020-04" db="EMBL/GenBank/DDBJ databases">
        <authorList>
            <person name="Alioto T."/>
            <person name="Alioto T."/>
            <person name="Gomez Garrido J."/>
        </authorList>
    </citation>
    <scope>NUCLEOTIDE SEQUENCE</scope>
    <source>
        <strain evidence="5">A484AB</strain>
    </source>
</reference>
<keyword evidence="4" id="KW-0472">Membrane</keyword>
<dbReference type="EMBL" id="CACRXK020017507">
    <property type="protein sequence ID" value="CAB4031288.1"/>
    <property type="molecule type" value="Genomic_DNA"/>
</dbReference>
<evidence type="ECO:0000256" key="1">
    <source>
        <dbReference type="ARBA" id="ARBA00004141"/>
    </source>
</evidence>
<dbReference type="PROSITE" id="PS50929">
    <property type="entry name" value="ABC_TM1F"/>
    <property type="match status" value="1"/>
</dbReference>
<dbReference type="InterPro" id="IPR039421">
    <property type="entry name" value="Type_1_exporter"/>
</dbReference>
<protein>
    <submittedName>
        <fullName evidence="5">Multidrug resistance 1-like</fullName>
    </submittedName>
</protein>
<evidence type="ECO:0000313" key="6">
    <source>
        <dbReference type="Proteomes" id="UP001152795"/>
    </source>
</evidence>
<dbReference type="AlphaFoldDB" id="A0A6S7JK17"/>
<dbReference type="PANTHER" id="PTHR43394:SF27">
    <property type="entry name" value="ATP-DEPENDENT TRANSLOCASE ABCB1-LIKE"/>
    <property type="match status" value="1"/>
</dbReference>
<evidence type="ECO:0000256" key="4">
    <source>
        <dbReference type="ARBA" id="ARBA00023136"/>
    </source>
</evidence>
<sequence>MATEKTQLLPSGKHDTPPPDIGFAPADEKHEKISMVPFTQLFRFRDNVDVILMILGTFGSIAYGVLTPAQFLLMNSVIDDFVDFAQCLRSNCTNPVDLESSMTDVAWWYIAFAFLNLLFAWMGLGLWGLSAERQVHKMRLAMFRNIIHQEIAWFDTHPSGELGTRLT</sequence>
<keyword evidence="6" id="KW-1185">Reference proteome</keyword>
<dbReference type="GO" id="GO:0015421">
    <property type="term" value="F:ABC-type oligopeptide transporter activity"/>
    <property type="evidence" value="ECO:0007669"/>
    <property type="project" value="TreeGrafter"/>
</dbReference>